<dbReference type="NCBIfam" id="TIGR00536">
    <property type="entry name" value="hemK_fam"/>
    <property type="match status" value="1"/>
</dbReference>
<evidence type="ECO:0000259" key="6">
    <source>
        <dbReference type="Pfam" id="PF05175"/>
    </source>
</evidence>
<dbReference type="GeneID" id="92747907"/>
<dbReference type="EMBL" id="FLLR01000040">
    <property type="protein sequence ID" value="SBO14554.1"/>
    <property type="molecule type" value="Genomic_DNA"/>
</dbReference>
<dbReference type="GO" id="GO:0102559">
    <property type="term" value="F:peptide chain release factor N(5)-glutamine methyltransferase activity"/>
    <property type="evidence" value="ECO:0007669"/>
    <property type="project" value="UniProtKB-EC"/>
</dbReference>
<reference evidence="8 10" key="1">
    <citation type="submission" date="2014-09" db="EMBL/GenBank/DDBJ databases">
        <authorList>
            <person name="Loux Valentin"/>
            <person name="Dugat Thibaut"/>
        </authorList>
    </citation>
    <scope>NUCLEOTIDE SEQUENCE [LARGE SCALE GENOMIC DNA]</scope>
    <source>
        <strain evidence="8 10">BOV-10_179</strain>
    </source>
</reference>
<feature type="domain" description="Methyltransferase small" evidence="6">
    <location>
        <begin position="115"/>
        <end position="193"/>
    </location>
</feature>
<dbReference type="Pfam" id="PF05175">
    <property type="entry name" value="MTS"/>
    <property type="match status" value="1"/>
</dbReference>
<gene>
    <name evidence="8" type="primary">prmC</name>
    <name evidence="9" type="ORF">ANAPC1_00913</name>
    <name evidence="8" type="ORF">ANAPHAGO_00115</name>
</gene>
<dbReference type="Proteomes" id="UP000055047">
    <property type="component" value="Unassembled WGS sequence"/>
</dbReference>
<dbReference type="GO" id="GO:0003676">
    <property type="term" value="F:nucleic acid binding"/>
    <property type="evidence" value="ECO:0007669"/>
    <property type="project" value="InterPro"/>
</dbReference>
<evidence type="ECO:0000256" key="1">
    <source>
        <dbReference type="ARBA" id="ARBA00012771"/>
    </source>
</evidence>
<accession>A0A098EGC7</accession>
<name>A0A098EGC7_ANAPH</name>
<dbReference type="Pfam" id="PF17827">
    <property type="entry name" value="PrmC_N"/>
    <property type="match status" value="1"/>
</dbReference>
<dbReference type="EC" id="2.1.1.297" evidence="1"/>
<dbReference type="OMA" id="DFDARYW"/>
<proteinExistence type="predicted"/>
<keyword evidence="4" id="KW-0949">S-adenosyl-L-methionine</keyword>
<dbReference type="PANTHER" id="PTHR18895:SF74">
    <property type="entry name" value="MTRF1L RELEASE FACTOR GLUTAMINE METHYLTRANSFERASE"/>
    <property type="match status" value="1"/>
</dbReference>
<reference evidence="11" key="3">
    <citation type="submission" date="2016-03" db="EMBL/GenBank/DDBJ databases">
        <authorList>
            <person name="Loux Valentin"/>
        </authorList>
    </citation>
    <scope>NUCLEOTIDE SEQUENCE [LARGE SCALE GENOMIC DNA]</scope>
    <source>
        <strain evidence="11">C1</strain>
    </source>
</reference>
<evidence type="ECO:0000256" key="3">
    <source>
        <dbReference type="ARBA" id="ARBA00022679"/>
    </source>
</evidence>
<dbReference type="Gene3D" id="3.40.50.150">
    <property type="entry name" value="Vaccinia Virus protein VP39"/>
    <property type="match status" value="1"/>
</dbReference>
<dbReference type="GO" id="GO:0032259">
    <property type="term" value="P:methylation"/>
    <property type="evidence" value="ECO:0007669"/>
    <property type="project" value="UniProtKB-KW"/>
</dbReference>
<dbReference type="SUPFAM" id="SSF53335">
    <property type="entry name" value="S-adenosyl-L-methionine-dependent methyltransferases"/>
    <property type="match status" value="1"/>
</dbReference>
<evidence type="ECO:0000313" key="8">
    <source>
        <dbReference type="EMBL" id="CEG20401.1"/>
    </source>
</evidence>
<dbReference type="InterPro" id="IPR029063">
    <property type="entry name" value="SAM-dependent_MTases_sf"/>
</dbReference>
<dbReference type="InterPro" id="IPR007848">
    <property type="entry name" value="Small_mtfrase_dom"/>
</dbReference>
<evidence type="ECO:0000313" key="11">
    <source>
        <dbReference type="Proteomes" id="UP000078419"/>
    </source>
</evidence>
<dbReference type="InterPro" id="IPR050320">
    <property type="entry name" value="N5-glutamine_MTase"/>
</dbReference>
<dbReference type="PROSITE" id="PS00092">
    <property type="entry name" value="N6_MTASE"/>
    <property type="match status" value="1"/>
</dbReference>
<dbReference type="Gene3D" id="1.10.8.10">
    <property type="entry name" value="DNA helicase RuvA subunit, C-terminal domain"/>
    <property type="match status" value="1"/>
</dbReference>
<dbReference type="PATRIC" id="fig|948.7.peg.606"/>
<dbReference type="PANTHER" id="PTHR18895">
    <property type="entry name" value="HEMK METHYLTRANSFERASE"/>
    <property type="match status" value="1"/>
</dbReference>
<dbReference type="InterPro" id="IPR040758">
    <property type="entry name" value="PrmC_N"/>
</dbReference>
<dbReference type="InterPro" id="IPR002052">
    <property type="entry name" value="DNA_methylase_N6_adenine_CS"/>
</dbReference>
<dbReference type="InterPro" id="IPR004556">
    <property type="entry name" value="HemK-like"/>
</dbReference>
<dbReference type="AlphaFoldDB" id="A0A098EGC7"/>
<evidence type="ECO:0000256" key="5">
    <source>
        <dbReference type="ARBA" id="ARBA00048391"/>
    </source>
</evidence>
<comment type="catalytic activity">
    <reaction evidence="5">
        <text>L-glutaminyl-[peptide chain release factor] + S-adenosyl-L-methionine = N(5)-methyl-L-glutaminyl-[peptide chain release factor] + S-adenosyl-L-homocysteine + H(+)</text>
        <dbReference type="Rhea" id="RHEA:42896"/>
        <dbReference type="Rhea" id="RHEA-COMP:10271"/>
        <dbReference type="Rhea" id="RHEA-COMP:10272"/>
        <dbReference type="ChEBI" id="CHEBI:15378"/>
        <dbReference type="ChEBI" id="CHEBI:30011"/>
        <dbReference type="ChEBI" id="CHEBI:57856"/>
        <dbReference type="ChEBI" id="CHEBI:59789"/>
        <dbReference type="ChEBI" id="CHEBI:61891"/>
        <dbReference type="EC" id="2.1.1.297"/>
    </reaction>
</comment>
<dbReference type="EMBL" id="CCXQ01000010">
    <property type="protein sequence ID" value="CEG20401.1"/>
    <property type="molecule type" value="Genomic_DNA"/>
</dbReference>
<feature type="domain" description="Release factor glutamine methyltransferase N-terminal" evidence="7">
    <location>
        <begin position="9"/>
        <end position="77"/>
    </location>
</feature>
<dbReference type="CDD" id="cd02440">
    <property type="entry name" value="AdoMet_MTases"/>
    <property type="match status" value="1"/>
</dbReference>
<dbReference type="RefSeq" id="WP_011451240.1">
    <property type="nucleotide sequence ID" value="NZ_CCXQ01000010.1"/>
</dbReference>
<evidence type="ECO:0000313" key="10">
    <source>
        <dbReference type="Proteomes" id="UP000055047"/>
    </source>
</evidence>
<sequence>MSANKLAVLLSEAASVLKRVGIDTPGLDARLIAGHVLGLSEHEVLINPDLVVTAAKTKEFFEVIARRLAGVPVSHILRRREFWSIDFAVGPDVLDPRQDTETIISEAIKLHNRNRRITIADLGTGTACIIIALLSHYKNAVGVAFEKSTKAYRIAHQNLQQHGMTGRVRLHRASWEKCNGKFDLIVSNPPYIKRCKISGLQPEVRLYEPMVALDGGVRGMEKYLQIFEILRRCLKPDGKAILEIGEDQHAIRTEALRYGMKFCHYVYDLAAKPRCVVFKRLH</sequence>
<evidence type="ECO:0000259" key="7">
    <source>
        <dbReference type="Pfam" id="PF17827"/>
    </source>
</evidence>
<organism evidence="8 10">
    <name type="scientific">Anaplasma phagocytophilum</name>
    <name type="common">Ehrlichia phagocytophila</name>
    <dbReference type="NCBI Taxonomy" id="948"/>
    <lineage>
        <taxon>Bacteria</taxon>
        <taxon>Pseudomonadati</taxon>
        <taxon>Pseudomonadota</taxon>
        <taxon>Alphaproteobacteria</taxon>
        <taxon>Rickettsiales</taxon>
        <taxon>Anaplasmataceae</taxon>
        <taxon>Anaplasma</taxon>
        <taxon>phagocytophilum group</taxon>
    </lineage>
</organism>
<protein>
    <recommendedName>
        <fullName evidence="1">peptide chain release factor N(5)-glutamine methyltransferase</fullName>
        <ecNumber evidence="1">2.1.1.297</ecNumber>
    </recommendedName>
</protein>
<evidence type="ECO:0000256" key="2">
    <source>
        <dbReference type="ARBA" id="ARBA00022603"/>
    </source>
</evidence>
<dbReference type="Proteomes" id="UP000078419">
    <property type="component" value="Unassembled WGS sequence"/>
</dbReference>
<evidence type="ECO:0000313" key="9">
    <source>
        <dbReference type="EMBL" id="SBO14554.1"/>
    </source>
</evidence>
<dbReference type="InterPro" id="IPR019874">
    <property type="entry name" value="RF_methyltr_PrmC"/>
</dbReference>
<keyword evidence="2 8" id="KW-0489">Methyltransferase</keyword>
<keyword evidence="3 8" id="KW-0808">Transferase</keyword>
<evidence type="ECO:0000256" key="4">
    <source>
        <dbReference type="ARBA" id="ARBA00022691"/>
    </source>
</evidence>
<reference evidence="9" key="2">
    <citation type="submission" date="2016-03" db="EMBL/GenBank/DDBJ databases">
        <authorList>
            <person name="Loux V."/>
        </authorList>
    </citation>
    <scope>NUCLEOTIDE SEQUENCE</scope>
    <source>
        <strain evidence="9">C1</strain>
    </source>
</reference>
<dbReference type="NCBIfam" id="TIGR03534">
    <property type="entry name" value="RF_mod_PrmC"/>
    <property type="match status" value="1"/>
</dbReference>